<organism evidence="6 7">
    <name type="scientific">Parendozoicomonas haliclonae</name>
    <dbReference type="NCBI Taxonomy" id="1960125"/>
    <lineage>
        <taxon>Bacteria</taxon>
        <taxon>Pseudomonadati</taxon>
        <taxon>Pseudomonadota</taxon>
        <taxon>Gammaproteobacteria</taxon>
        <taxon>Oceanospirillales</taxon>
        <taxon>Endozoicomonadaceae</taxon>
        <taxon>Parendozoicomonas</taxon>
    </lineage>
</organism>
<keyword evidence="7" id="KW-1185">Reference proteome</keyword>
<dbReference type="Gene3D" id="3.40.605.10">
    <property type="entry name" value="Aldehyde Dehydrogenase, Chain A, domain 1"/>
    <property type="match status" value="1"/>
</dbReference>
<evidence type="ECO:0000256" key="3">
    <source>
        <dbReference type="PIRNR" id="PIRNR036492"/>
    </source>
</evidence>
<dbReference type="GO" id="GO:0006081">
    <property type="term" value="P:aldehyde metabolic process"/>
    <property type="evidence" value="ECO:0007669"/>
    <property type="project" value="InterPro"/>
</dbReference>
<evidence type="ECO:0000256" key="4">
    <source>
        <dbReference type="PIRSR" id="PIRSR036492-1"/>
    </source>
</evidence>
<feature type="active site" evidence="4">
    <location>
        <position position="238"/>
    </location>
</feature>
<reference evidence="6 7" key="1">
    <citation type="submission" date="2017-03" db="EMBL/GenBank/DDBJ databases">
        <authorList>
            <person name="Afonso C.L."/>
            <person name="Miller P.J."/>
            <person name="Scott M.A."/>
            <person name="Spackman E."/>
            <person name="Goraichik I."/>
            <person name="Dimitrov K.M."/>
            <person name="Suarez D.L."/>
            <person name="Swayne D.E."/>
        </authorList>
    </citation>
    <scope>NUCLEOTIDE SEQUENCE [LARGE SCALE GENOMIC DNA]</scope>
    <source>
        <strain evidence="6">SB41UT1</strain>
    </source>
</reference>
<accession>A0A1X7AHC0</accession>
<evidence type="ECO:0000313" key="6">
    <source>
        <dbReference type="EMBL" id="SMA40174.1"/>
    </source>
</evidence>
<feature type="domain" description="Aldehyde dehydrogenase" evidence="5">
    <location>
        <begin position="8"/>
        <end position="459"/>
    </location>
</feature>
<sequence length="518" mass="56149">MHQVEAAQQIDVINPVTQEKLYSLTEASEADIAAAFQQAKEASAVIRATSAKERAREIHRVIEWLQNNEERLLDRVVAESGRCRGDAMLSDMVQMIEDCHWLAENAERILADETVSTPITLFGKKSRIYHEARGVVLVISPWNLPLAIAGTAAMFAFAAGNAVIIKPSEQTPMDGIFEEIKQLSPLLSKALTIVQGGGNVAQSLIARRPDLIAFTGSVRTGKKILAQAAPMVIPVVAELGAKDAMIVCDDADLDRAVGAATWGNMHNSGQSCTAIERLYVQSNILDRFVDKLQESFKHITLGTDADADVGGITTPFQLDIIDSQVKDARDKGATILCGGERAGNGMYQPTIVLGVTKEMKLFSEETFGPVVPVYAFETDDEVIELHNACDYGLSTSIWTTNDGRADRLTRAVEAGCVNINNVMLTEGNVNLPFGGVKYSGYGRMKGAEGLLGMTRSKAVLIDNTRGKPEPNWYPYSSEKLSLMSRLMTAVTRPTGPGKLLALAKVGLALENLLKKNAR</sequence>
<dbReference type="FunFam" id="3.40.309.10:FF:000009">
    <property type="entry name" value="Aldehyde dehydrogenase A"/>
    <property type="match status" value="1"/>
</dbReference>
<dbReference type="Proteomes" id="UP000196573">
    <property type="component" value="Unassembled WGS sequence"/>
</dbReference>
<dbReference type="InterPro" id="IPR016163">
    <property type="entry name" value="Ald_DH_C"/>
</dbReference>
<evidence type="ECO:0000256" key="1">
    <source>
        <dbReference type="ARBA" id="ARBA00009986"/>
    </source>
</evidence>
<evidence type="ECO:0000313" key="7">
    <source>
        <dbReference type="Proteomes" id="UP000196573"/>
    </source>
</evidence>
<dbReference type="OrthoDB" id="9812625at2"/>
<dbReference type="PIRSF" id="PIRSF036492">
    <property type="entry name" value="ALDH"/>
    <property type="match status" value="1"/>
</dbReference>
<evidence type="ECO:0000256" key="2">
    <source>
        <dbReference type="ARBA" id="ARBA00023002"/>
    </source>
</evidence>
<dbReference type="InterPro" id="IPR016162">
    <property type="entry name" value="Ald_DH_N"/>
</dbReference>
<name>A0A1X7AHC0_9GAMM</name>
<dbReference type="InterPro" id="IPR016161">
    <property type="entry name" value="Ald_DH/histidinol_DH"/>
</dbReference>
<dbReference type="PANTHER" id="PTHR11699">
    <property type="entry name" value="ALDEHYDE DEHYDROGENASE-RELATED"/>
    <property type="match status" value="1"/>
</dbReference>
<keyword evidence="2 3" id="KW-0560">Oxidoreductase</keyword>
<proteinExistence type="inferred from homology"/>
<dbReference type="EMBL" id="FWPT01000002">
    <property type="protein sequence ID" value="SMA40174.1"/>
    <property type="molecule type" value="Genomic_DNA"/>
</dbReference>
<gene>
    <name evidence="6" type="primary">gabD2_1</name>
    <name evidence="6" type="ORF">EHSB41UT_01150</name>
</gene>
<dbReference type="InterPro" id="IPR015590">
    <property type="entry name" value="Aldehyde_DH_dom"/>
</dbReference>
<protein>
    <recommendedName>
        <fullName evidence="3">Aldehyde dehydrogenase</fullName>
    </recommendedName>
</protein>
<dbReference type="GO" id="GO:0016620">
    <property type="term" value="F:oxidoreductase activity, acting on the aldehyde or oxo group of donors, NAD or NADP as acceptor"/>
    <property type="evidence" value="ECO:0007669"/>
    <property type="project" value="InterPro"/>
</dbReference>
<dbReference type="SUPFAM" id="SSF53720">
    <property type="entry name" value="ALDH-like"/>
    <property type="match status" value="1"/>
</dbReference>
<comment type="similarity">
    <text evidence="1 3">Belongs to the aldehyde dehydrogenase family.</text>
</comment>
<dbReference type="AlphaFoldDB" id="A0A1X7AHC0"/>
<evidence type="ECO:0000259" key="5">
    <source>
        <dbReference type="Pfam" id="PF00171"/>
    </source>
</evidence>
<dbReference type="Pfam" id="PF00171">
    <property type="entry name" value="Aldedh"/>
    <property type="match status" value="1"/>
</dbReference>
<dbReference type="InterPro" id="IPR012394">
    <property type="entry name" value="Aldehyde_DH_NAD(P)"/>
</dbReference>
<dbReference type="RefSeq" id="WP_087107772.1">
    <property type="nucleotide sequence ID" value="NZ_CBCSCN010000001.1"/>
</dbReference>
<feature type="active site" evidence="4">
    <location>
        <position position="272"/>
    </location>
</feature>
<dbReference type="Gene3D" id="3.40.309.10">
    <property type="entry name" value="Aldehyde Dehydrogenase, Chain A, domain 2"/>
    <property type="match status" value="1"/>
</dbReference>